<comment type="catalytic activity">
    <reaction evidence="6">
        <text>4-demethylwyosine(37) in tRNA(Phe) + S-adenosyl-L-methionine = 4-demethyl-7-[(3S)-3-amino-3-carboxypropyl]wyosine(37) in tRNA(Phe) + S-methyl-5'-thioadenosine + H(+)</text>
        <dbReference type="Rhea" id="RHEA:36355"/>
        <dbReference type="Rhea" id="RHEA-COMP:10164"/>
        <dbReference type="Rhea" id="RHEA-COMP:10378"/>
        <dbReference type="ChEBI" id="CHEBI:15378"/>
        <dbReference type="ChEBI" id="CHEBI:17509"/>
        <dbReference type="ChEBI" id="CHEBI:59789"/>
        <dbReference type="ChEBI" id="CHEBI:64315"/>
        <dbReference type="ChEBI" id="CHEBI:73550"/>
        <dbReference type="EC" id="2.5.1.114"/>
    </reaction>
</comment>
<evidence type="ECO:0000256" key="6">
    <source>
        <dbReference type="ARBA" id="ARBA00049400"/>
    </source>
</evidence>
<keyword evidence="4" id="KW-0949">S-adenosyl-L-methionine</keyword>
<dbReference type="InterPro" id="IPR030382">
    <property type="entry name" value="MeTrfase_TRM5/TYW2"/>
</dbReference>
<reference evidence="8" key="1">
    <citation type="submission" date="2023-06" db="EMBL/GenBank/DDBJ databases">
        <title>Survivors Of The Sea: Transcriptome response of Skeletonema marinoi to long-term dormancy.</title>
        <authorList>
            <person name="Pinder M.I.M."/>
            <person name="Kourtchenko O."/>
            <person name="Robertson E.K."/>
            <person name="Larsson T."/>
            <person name="Maumus F."/>
            <person name="Osuna-Cruz C.M."/>
            <person name="Vancaester E."/>
            <person name="Stenow R."/>
            <person name="Vandepoele K."/>
            <person name="Ploug H."/>
            <person name="Bruchert V."/>
            <person name="Godhe A."/>
            <person name="Topel M."/>
        </authorList>
    </citation>
    <scope>NUCLEOTIDE SEQUENCE</scope>
    <source>
        <strain evidence="8">R05AC</strain>
    </source>
</reference>
<comment type="caution">
    <text evidence="8">The sequence shown here is derived from an EMBL/GenBank/DDBJ whole genome shotgun (WGS) entry which is preliminary data.</text>
</comment>
<evidence type="ECO:0000256" key="1">
    <source>
        <dbReference type="ARBA" id="ARBA00004797"/>
    </source>
</evidence>
<evidence type="ECO:0000259" key="7">
    <source>
        <dbReference type="PROSITE" id="PS51684"/>
    </source>
</evidence>
<dbReference type="Pfam" id="PF02475">
    <property type="entry name" value="TRM5-TYW2_MTfase"/>
    <property type="match status" value="1"/>
</dbReference>
<evidence type="ECO:0000256" key="5">
    <source>
        <dbReference type="ARBA" id="ARBA00022694"/>
    </source>
</evidence>
<accession>A0AAD9DGB1</accession>
<organism evidence="8 9">
    <name type="scientific">Skeletonema marinoi</name>
    <dbReference type="NCBI Taxonomy" id="267567"/>
    <lineage>
        <taxon>Eukaryota</taxon>
        <taxon>Sar</taxon>
        <taxon>Stramenopiles</taxon>
        <taxon>Ochrophyta</taxon>
        <taxon>Bacillariophyta</taxon>
        <taxon>Coscinodiscophyceae</taxon>
        <taxon>Thalassiosirophycidae</taxon>
        <taxon>Thalassiosirales</taxon>
        <taxon>Skeletonemataceae</taxon>
        <taxon>Skeletonema</taxon>
        <taxon>Skeletonema marinoi-dohrnii complex</taxon>
    </lineage>
</organism>
<sequence>MATTSVLYVQRRDAKTLKSRLEKESLLDKRFRMIPSASDATVVLENSTHHHNDGESDLPTEGSAVDAIASGKCIAVPVKDECIGRFETYIKEYSNTDTSGHGSWKTYAIASGRQLCPFSTSALGNQNHARTSRLVQQTCEGTRTEKSKRNYQTAAKTTNLTNIQCVVVETLVDYFTENTKQSDNTVNQEELASFQAMLETAVSSLSIKACPKKLEVMGDDRTLVVPSTAFLLQEKEPMNEFHQLLINISSQIHNSPDKTDHPTIYKIQENLWKNLASLYQSPRVVRRGDIDPESGVRESGHRILWPLPVSITSASNTSSQCTNHGYIPQSTGPDSSGWIIVTEHKINQSFDLTRVMFSRGNVTEKKRFGLLVQPDEYVLDMYAGIGYYTLPALIHGRARHVTACEWNPNAVFALRHNLKANRVDDRATVLEGDCRLTLRALMANIIDGNHHYFDRISLGLLPSSEGGWPIAIECLNRDKGGWLHVHGNVATTERQQWAHWLCRSLTCISKKNEYSIVWHAVCVHVEKVKSFAPKVDHYVADVFVGPLKSPLLSGKGVEDVNTTGVLHSGVFTATPLDVSAPSCALDTEGVIHQKWMM</sequence>
<keyword evidence="5" id="KW-0819">tRNA processing</keyword>
<dbReference type="Gene3D" id="3.40.50.150">
    <property type="entry name" value="Vaccinia Virus protein VP39"/>
    <property type="match status" value="1"/>
</dbReference>
<dbReference type="EMBL" id="JATAAI010000007">
    <property type="protein sequence ID" value="KAK1744568.1"/>
    <property type="molecule type" value="Genomic_DNA"/>
</dbReference>
<proteinExistence type="predicted"/>
<dbReference type="GO" id="GO:0008175">
    <property type="term" value="F:tRNA methyltransferase activity"/>
    <property type="evidence" value="ECO:0007669"/>
    <property type="project" value="TreeGrafter"/>
</dbReference>
<dbReference type="FunFam" id="3.40.50.150:FF:001220">
    <property type="match status" value="1"/>
</dbReference>
<name>A0AAD9DGB1_9STRA</name>
<dbReference type="InterPro" id="IPR056743">
    <property type="entry name" value="TRM5-TYW2-like_MTfase"/>
</dbReference>
<dbReference type="PANTHER" id="PTHR23245:SF25">
    <property type="entry name" value="TRNA WYBUTOSINE-SYNTHESIZING PROTEIN 2 HOMOLOG"/>
    <property type="match status" value="1"/>
</dbReference>
<evidence type="ECO:0000313" key="8">
    <source>
        <dbReference type="EMBL" id="KAK1744568.1"/>
    </source>
</evidence>
<dbReference type="CDD" id="cd02440">
    <property type="entry name" value="AdoMet_MTases"/>
    <property type="match status" value="1"/>
</dbReference>
<dbReference type="GO" id="GO:0005737">
    <property type="term" value="C:cytoplasm"/>
    <property type="evidence" value="ECO:0007669"/>
    <property type="project" value="TreeGrafter"/>
</dbReference>
<evidence type="ECO:0000313" key="9">
    <source>
        <dbReference type="Proteomes" id="UP001224775"/>
    </source>
</evidence>
<dbReference type="GO" id="GO:0030488">
    <property type="term" value="P:tRNA methylation"/>
    <property type="evidence" value="ECO:0007669"/>
    <property type="project" value="TreeGrafter"/>
</dbReference>
<evidence type="ECO:0000256" key="4">
    <source>
        <dbReference type="ARBA" id="ARBA00022691"/>
    </source>
</evidence>
<feature type="domain" description="SAM-dependent methyltransferase TRM5/TYW2-type" evidence="7">
    <location>
        <begin position="284"/>
        <end position="546"/>
    </location>
</feature>
<dbReference type="GO" id="GO:0031591">
    <property type="term" value="P:wybutosine biosynthetic process"/>
    <property type="evidence" value="ECO:0007669"/>
    <property type="project" value="TreeGrafter"/>
</dbReference>
<dbReference type="GO" id="GO:0102522">
    <property type="term" value="F:tRNA 4-demethylwyosine alpha-amino-alpha-carboxypropyltransferase activity"/>
    <property type="evidence" value="ECO:0007669"/>
    <property type="project" value="UniProtKB-EC"/>
</dbReference>
<gene>
    <name evidence="8" type="ORF">QTG54_005101</name>
</gene>
<keyword evidence="9" id="KW-1185">Reference proteome</keyword>
<evidence type="ECO:0000256" key="3">
    <source>
        <dbReference type="ARBA" id="ARBA00022679"/>
    </source>
</evidence>
<evidence type="ECO:0000256" key="2">
    <source>
        <dbReference type="ARBA" id="ARBA00012265"/>
    </source>
</evidence>
<dbReference type="EC" id="2.5.1.114" evidence="2"/>
<dbReference type="Proteomes" id="UP001224775">
    <property type="component" value="Unassembled WGS sequence"/>
</dbReference>
<protein>
    <recommendedName>
        <fullName evidence="2">tRNA(Phe) (4-demethylwyosine(37)-C(7)) aminocarboxypropyltransferase</fullName>
        <ecNumber evidence="2">2.5.1.114</ecNumber>
    </recommendedName>
</protein>
<dbReference type="AlphaFoldDB" id="A0AAD9DGB1"/>
<keyword evidence="3 8" id="KW-0808">Transferase</keyword>
<dbReference type="SUPFAM" id="SSF53335">
    <property type="entry name" value="S-adenosyl-L-methionine-dependent methyltransferases"/>
    <property type="match status" value="1"/>
</dbReference>
<dbReference type="PROSITE" id="PS51684">
    <property type="entry name" value="SAM_MT_TRM5_TYW2"/>
    <property type="match status" value="1"/>
</dbReference>
<comment type="pathway">
    <text evidence="1">tRNA modification; wybutosine-tRNA(Phe) biosynthesis.</text>
</comment>
<dbReference type="InterPro" id="IPR029063">
    <property type="entry name" value="SAM-dependent_MTases_sf"/>
</dbReference>
<dbReference type="PANTHER" id="PTHR23245">
    <property type="entry name" value="TRNA METHYLTRANSFERASE"/>
    <property type="match status" value="1"/>
</dbReference>